<comment type="caution">
    <text evidence="3">The sequence shown here is derived from an EMBL/GenBank/DDBJ whole genome shotgun (WGS) entry which is preliminary data.</text>
</comment>
<dbReference type="RefSeq" id="WP_209361072.1">
    <property type="nucleotide sequence ID" value="NZ_JAGISH010000006.1"/>
</dbReference>
<keyword evidence="1" id="KW-0472">Membrane</keyword>
<keyword evidence="1" id="KW-0812">Transmembrane</keyword>
<name>A0A940MKD5_9RHOB</name>
<evidence type="ECO:0000256" key="1">
    <source>
        <dbReference type="SAM" id="Phobius"/>
    </source>
</evidence>
<keyword evidence="2" id="KW-0732">Signal</keyword>
<dbReference type="EMBL" id="JAGISH010000006">
    <property type="protein sequence ID" value="MBP0483116.1"/>
    <property type="molecule type" value="Genomic_DNA"/>
</dbReference>
<evidence type="ECO:0000256" key="2">
    <source>
        <dbReference type="SAM" id="SignalP"/>
    </source>
</evidence>
<reference evidence="3" key="1">
    <citation type="submission" date="2021-03" db="EMBL/GenBank/DDBJ databases">
        <title>Sagittula salina sp. nov. strain M10.9X isolated from the marine waste.</title>
        <authorList>
            <person name="Satari L."/>
            <person name="Molina-Menor E."/>
            <person name="Vidal-Verdu A."/>
            <person name="Pascual J."/>
            <person name="Pereto J."/>
            <person name="Porcar M."/>
        </authorList>
    </citation>
    <scope>NUCLEOTIDE SEQUENCE</scope>
    <source>
        <strain evidence="3">M10.9X</strain>
    </source>
</reference>
<feature type="signal peptide" evidence="2">
    <location>
        <begin position="1"/>
        <end position="24"/>
    </location>
</feature>
<dbReference type="AlphaFoldDB" id="A0A940MKD5"/>
<protein>
    <submittedName>
        <fullName evidence="3">SH3 domain-containing protein</fullName>
    </submittedName>
</protein>
<organism evidence="3 4">
    <name type="scientific">Sagittula salina</name>
    <dbReference type="NCBI Taxonomy" id="2820268"/>
    <lineage>
        <taxon>Bacteria</taxon>
        <taxon>Pseudomonadati</taxon>
        <taxon>Pseudomonadota</taxon>
        <taxon>Alphaproteobacteria</taxon>
        <taxon>Rhodobacterales</taxon>
        <taxon>Roseobacteraceae</taxon>
        <taxon>Sagittula</taxon>
    </lineage>
</organism>
<keyword evidence="4" id="KW-1185">Reference proteome</keyword>
<feature type="transmembrane region" description="Helical" evidence="1">
    <location>
        <begin position="48"/>
        <end position="66"/>
    </location>
</feature>
<evidence type="ECO:0000313" key="4">
    <source>
        <dbReference type="Proteomes" id="UP000675940"/>
    </source>
</evidence>
<sequence>MRKAVLAALAAIGLGAAMTGKAEAAWLGKYEVFGVEEGDMLKMRAGPGTGFVVLVGLPNGAILRVYSCERAGATTWCDVAFDRAPALRGYVSEAYIRQR</sequence>
<proteinExistence type="predicted"/>
<dbReference type="Gene3D" id="2.30.30.40">
    <property type="entry name" value="SH3 Domains"/>
    <property type="match status" value="1"/>
</dbReference>
<evidence type="ECO:0000313" key="3">
    <source>
        <dbReference type="EMBL" id="MBP0483116.1"/>
    </source>
</evidence>
<gene>
    <name evidence="3" type="ORF">J5474_11520</name>
</gene>
<dbReference type="Proteomes" id="UP000675940">
    <property type="component" value="Unassembled WGS sequence"/>
</dbReference>
<feature type="chain" id="PRO_5037176080" evidence="2">
    <location>
        <begin position="25"/>
        <end position="99"/>
    </location>
</feature>
<accession>A0A940MKD5</accession>
<keyword evidence="1" id="KW-1133">Transmembrane helix</keyword>